<evidence type="ECO:0000256" key="1">
    <source>
        <dbReference type="SAM" id="Phobius"/>
    </source>
</evidence>
<dbReference type="EMBL" id="SJPH01000008">
    <property type="protein sequence ID" value="TWT41522.1"/>
    <property type="molecule type" value="Genomic_DNA"/>
</dbReference>
<evidence type="ECO:0000313" key="3">
    <source>
        <dbReference type="Proteomes" id="UP000318995"/>
    </source>
</evidence>
<evidence type="ECO:0000313" key="2">
    <source>
        <dbReference type="EMBL" id="TWT41522.1"/>
    </source>
</evidence>
<sequence>MIILFGSCSYGESGRLGAWENLQRQARRSDYSVALGLVLMVVFHSANLQDHDRACFMLSRMK</sequence>
<protein>
    <submittedName>
        <fullName evidence="2">Uncharacterized protein</fullName>
    </submittedName>
</protein>
<feature type="transmembrane region" description="Helical" evidence="1">
    <location>
        <begin position="31"/>
        <end position="48"/>
    </location>
</feature>
<keyword evidence="1" id="KW-1133">Transmembrane helix</keyword>
<accession>A0A5C5VVG2</accession>
<keyword evidence="1" id="KW-0472">Membrane</keyword>
<organism evidence="2 3">
    <name type="scientific">Botrimarina hoheduenensis</name>
    <dbReference type="NCBI Taxonomy" id="2528000"/>
    <lineage>
        <taxon>Bacteria</taxon>
        <taxon>Pseudomonadati</taxon>
        <taxon>Planctomycetota</taxon>
        <taxon>Planctomycetia</taxon>
        <taxon>Pirellulales</taxon>
        <taxon>Lacipirellulaceae</taxon>
        <taxon>Botrimarina</taxon>
    </lineage>
</organism>
<reference evidence="2 3" key="1">
    <citation type="submission" date="2019-02" db="EMBL/GenBank/DDBJ databases">
        <title>Deep-cultivation of Planctomycetes and their phenomic and genomic characterization uncovers novel biology.</title>
        <authorList>
            <person name="Wiegand S."/>
            <person name="Jogler M."/>
            <person name="Boedeker C."/>
            <person name="Pinto D."/>
            <person name="Vollmers J."/>
            <person name="Rivas-Marin E."/>
            <person name="Kohn T."/>
            <person name="Peeters S.H."/>
            <person name="Heuer A."/>
            <person name="Rast P."/>
            <person name="Oberbeckmann S."/>
            <person name="Bunk B."/>
            <person name="Jeske O."/>
            <person name="Meyerdierks A."/>
            <person name="Storesund J.E."/>
            <person name="Kallscheuer N."/>
            <person name="Luecker S."/>
            <person name="Lage O.M."/>
            <person name="Pohl T."/>
            <person name="Merkel B.J."/>
            <person name="Hornburger P."/>
            <person name="Mueller R.-W."/>
            <person name="Bruemmer F."/>
            <person name="Labrenz M."/>
            <person name="Spormann A.M."/>
            <person name="Op Den Camp H."/>
            <person name="Overmann J."/>
            <person name="Amann R."/>
            <person name="Jetten M.S.M."/>
            <person name="Mascher T."/>
            <person name="Medema M.H."/>
            <person name="Devos D.P."/>
            <person name="Kaster A.-K."/>
            <person name="Ovreas L."/>
            <person name="Rohde M."/>
            <person name="Galperin M.Y."/>
            <person name="Jogler C."/>
        </authorList>
    </citation>
    <scope>NUCLEOTIDE SEQUENCE [LARGE SCALE GENOMIC DNA]</scope>
    <source>
        <strain evidence="2 3">Pla111</strain>
    </source>
</reference>
<name>A0A5C5VVG2_9BACT</name>
<gene>
    <name evidence="2" type="ORF">Pla111_28980</name>
</gene>
<keyword evidence="3" id="KW-1185">Reference proteome</keyword>
<proteinExistence type="predicted"/>
<dbReference type="AlphaFoldDB" id="A0A5C5VVG2"/>
<keyword evidence="1" id="KW-0812">Transmembrane</keyword>
<comment type="caution">
    <text evidence="2">The sequence shown here is derived from an EMBL/GenBank/DDBJ whole genome shotgun (WGS) entry which is preliminary data.</text>
</comment>
<dbReference type="Proteomes" id="UP000318995">
    <property type="component" value="Unassembled WGS sequence"/>
</dbReference>